<dbReference type="PROSITE" id="PS51294">
    <property type="entry name" value="HTH_MYB"/>
    <property type="match status" value="1"/>
</dbReference>
<dbReference type="Proteomes" id="UP000039865">
    <property type="component" value="Unassembled WGS sequence"/>
</dbReference>
<dbReference type="OrthoDB" id="342406at2759"/>
<evidence type="ECO:0000313" key="9">
    <source>
        <dbReference type="Proteomes" id="UP000039865"/>
    </source>
</evidence>
<dbReference type="InterPro" id="IPR017930">
    <property type="entry name" value="Myb_dom"/>
</dbReference>
<keyword evidence="4" id="KW-0539">Nucleus</keyword>
<evidence type="ECO:0000256" key="3">
    <source>
        <dbReference type="ARBA" id="ARBA00023163"/>
    </source>
</evidence>
<dbReference type="InterPro" id="IPR001005">
    <property type="entry name" value="SANT/Myb"/>
</dbReference>
<gene>
    <name evidence="8" type="primary">Contig9071.g9703</name>
    <name evidence="8" type="ORF">STYLEM_5034</name>
</gene>
<dbReference type="Gene3D" id="1.10.10.60">
    <property type="entry name" value="Homeodomain-like"/>
    <property type="match status" value="1"/>
</dbReference>
<keyword evidence="2 8" id="KW-0238">DNA-binding</keyword>
<dbReference type="SUPFAM" id="SSF46689">
    <property type="entry name" value="Homeodomain-like"/>
    <property type="match status" value="1"/>
</dbReference>
<dbReference type="NCBIfam" id="TIGR01557">
    <property type="entry name" value="myb_SHAQKYF"/>
    <property type="match status" value="1"/>
</dbReference>
<dbReference type="PANTHER" id="PTHR12802">
    <property type="entry name" value="SWI/SNF COMPLEX-RELATED"/>
    <property type="match status" value="1"/>
</dbReference>
<accession>A0A078A3E7</accession>
<dbReference type="PROSITE" id="PS51293">
    <property type="entry name" value="SANT"/>
    <property type="match status" value="1"/>
</dbReference>
<keyword evidence="9" id="KW-1185">Reference proteome</keyword>
<protein>
    <submittedName>
        <fullName evidence="8">Myb-like dna-binding shaqkyf class family protein</fullName>
    </submittedName>
</protein>
<keyword evidence="3" id="KW-0804">Transcription</keyword>
<evidence type="ECO:0000259" key="6">
    <source>
        <dbReference type="PROSITE" id="PS51293"/>
    </source>
</evidence>
<dbReference type="PROSITE" id="PS50090">
    <property type="entry name" value="MYB_LIKE"/>
    <property type="match status" value="1"/>
</dbReference>
<feature type="domain" description="HTH myb-type" evidence="7">
    <location>
        <begin position="73"/>
        <end position="123"/>
    </location>
</feature>
<dbReference type="InterPro" id="IPR017884">
    <property type="entry name" value="SANT_dom"/>
</dbReference>
<dbReference type="SMART" id="SM00717">
    <property type="entry name" value="SANT"/>
    <property type="match status" value="1"/>
</dbReference>
<organism evidence="8 9">
    <name type="scientific">Stylonychia lemnae</name>
    <name type="common">Ciliate</name>
    <dbReference type="NCBI Taxonomy" id="5949"/>
    <lineage>
        <taxon>Eukaryota</taxon>
        <taxon>Sar</taxon>
        <taxon>Alveolata</taxon>
        <taxon>Ciliophora</taxon>
        <taxon>Intramacronucleata</taxon>
        <taxon>Spirotrichea</taxon>
        <taxon>Stichotrichia</taxon>
        <taxon>Sporadotrichida</taxon>
        <taxon>Oxytrichidae</taxon>
        <taxon>Stylonychinae</taxon>
        <taxon>Stylonychia</taxon>
    </lineage>
</organism>
<dbReference type="InterPro" id="IPR009057">
    <property type="entry name" value="Homeodomain-like_sf"/>
</dbReference>
<name>A0A078A3E7_STYLE</name>
<keyword evidence="1" id="KW-0805">Transcription regulation</keyword>
<evidence type="ECO:0000256" key="2">
    <source>
        <dbReference type="ARBA" id="ARBA00023125"/>
    </source>
</evidence>
<dbReference type="EMBL" id="CCKQ01004889">
    <property type="protein sequence ID" value="CDW76038.1"/>
    <property type="molecule type" value="Genomic_DNA"/>
</dbReference>
<dbReference type="GO" id="GO:0003677">
    <property type="term" value="F:DNA binding"/>
    <property type="evidence" value="ECO:0007669"/>
    <property type="project" value="UniProtKB-KW"/>
</dbReference>
<evidence type="ECO:0000259" key="7">
    <source>
        <dbReference type="PROSITE" id="PS51294"/>
    </source>
</evidence>
<evidence type="ECO:0000259" key="5">
    <source>
        <dbReference type="PROSITE" id="PS50090"/>
    </source>
</evidence>
<feature type="domain" description="SANT" evidence="6">
    <location>
        <begin position="76"/>
        <end position="123"/>
    </location>
</feature>
<sequence>MMTPILAPCIQTDFKSHALLNQQTAKIPEPQRILLQETSLLSKSERPEIENVTHVSLTKESNELLADEEATYKEGRWTKEEHLRFVSALEKYGSNWIKVQNAVKTRSAAQIRSHAQKYKLKMAYIESQSKLRSIAQRDNFMFKILKSKKRTLRLKMHTKLFEVRKFNKKCALKVNNDSSSTTSSDSMVEVNHQRLNKVLFTTKSIVPTNQNQTQIITKKLDYSQTKKIFEITQEPRVAVEITPLQQVAQIVPASLQTHQPLQQIGLNSIDCANSSTSCEEGAHSCYSKQFQPTILIQDDIQQNITKTMIYEDFTKRELYCQVYKQ</sequence>
<evidence type="ECO:0000256" key="1">
    <source>
        <dbReference type="ARBA" id="ARBA00023015"/>
    </source>
</evidence>
<dbReference type="AlphaFoldDB" id="A0A078A3E7"/>
<evidence type="ECO:0000313" key="8">
    <source>
        <dbReference type="EMBL" id="CDW76038.1"/>
    </source>
</evidence>
<reference evidence="8 9" key="1">
    <citation type="submission" date="2014-06" db="EMBL/GenBank/DDBJ databases">
        <authorList>
            <person name="Swart Estienne"/>
        </authorList>
    </citation>
    <scope>NUCLEOTIDE SEQUENCE [LARGE SCALE GENOMIC DNA]</scope>
    <source>
        <strain evidence="8 9">130c</strain>
    </source>
</reference>
<evidence type="ECO:0000256" key="4">
    <source>
        <dbReference type="ARBA" id="ARBA00023242"/>
    </source>
</evidence>
<dbReference type="InterPro" id="IPR006447">
    <property type="entry name" value="Myb_dom_plants"/>
</dbReference>
<dbReference type="CDD" id="cd00167">
    <property type="entry name" value="SANT"/>
    <property type="match status" value="1"/>
</dbReference>
<dbReference type="InParanoid" id="A0A078A3E7"/>
<proteinExistence type="predicted"/>
<feature type="domain" description="Myb-like" evidence="5">
    <location>
        <begin position="69"/>
        <end position="119"/>
    </location>
</feature>
<dbReference type="Pfam" id="PF00249">
    <property type="entry name" value="Myb_DNA-binding"/>
    <property type="match status" value="1"/>
</dbReference>